<dbReference type="GO" id="GO:0009289">
    <property type="term" value="C:pilus"/>
    <property type="evidence" value="ECO:0007669"/>
    <property type="project" value="InterPro"/>
</dbReference>
<evidence type="ECO:0000256" key="1">
    <source>
        <dbReference type="SAM" id="SignalP"/>
    </source>
</evidence>
<feature type="chain" id="PRO_5033910155" evidence="1">
    <location>
        <begin position="19"/>
        <end position="342"/>
    </location>
</feature>
<dbReference type="GO" id="GO:0043709">
    <property type="term" value="P:cell adhesion involved in single-species biofilm formation"/>
    <property type="evidence" value="ECO:0007669"/>
    <property type="project" value="TreeGrafter"/>
</dbReference>
<reference evidence="6 7" key="1">
    <citation type="submission" date="2020-06" db="EMBL/GenBank/DDBJ databases">
        <title>REHAB project genomes.</title>
        <authorList>
            <person name="Shaw L.P."/>
        </authorList>
    </citation>
    <scope>NUCLEOTIDE SEQUENCE [LARGE SCALE GENOMIC DNA]</scope>
    <source>
        <strain evidence="3 8">RHBSTW-00604</strain>
        <strain evidence="5 7">RHBSTW-00777</strain>
        <strain evidence="4 6">RHBSTW-00814</strain>
    </source>
</reference>
<dbReference type="SUPFAM" id="SSF49401">
    <property type="entry name" value="Bacterial adhesins"/>
    <property type="match status" value="1"/>
</dbReference>
<dbReference type="PANTHER" id="PTHR33420">
    <property type="entry name" value="FIMBRIAL SUBUNIT ELFA-RELATED"/>
    <property type="match status" value="1"/>
</dbReference>
<dbReference type="RefSeq" id="WP_001516096.1">
    <property type="nucleotide sequence ID" value="NZ_CAKAEK010000021.1"/>
</dbReference>
<evidence type="ECO:0000313" key="4">
    <source>
        <dbReference type="EMBL" id="QLV00688.1"/>
    </source>
</evidence>
<proteinExistence type="predicted"/>
<organism evidence="4 6">
    <name type="scientific">Escherichia marmotae</name>
    <dbReference type="NCBI Taxonomy" id="1499973"/>
    <lineage>
        <taxon>Bacteria</taxon>
        <taxon>Pseudomonadati</taxon>
        <taxon>Pseudomonadota</taxon>
        <taxon>Gammaproteobacteria</taxon>
        <taxon>Enterobacterales</taxon>
        <taxon>Enterobacteriaceae</taxon>
        <taxon>Escherichia</taxon>
    </lineage>
</organism>
<evidence type="ECO:0000313" key="3">
    <source>
        <dbReference type="EMBL" id="MBA7900163.1"/>
    </source>
</evidence>
<dbReference type="EMBL" id="CP056159">
    <property type="protein sequence ID" value="QLV00688.1"/>
    <property type="molecule type" value="Genomic_DNA"/>
</dbReference>
<protein>
    <submittedName>
        <fullName evidence="4">Type 1 fimbrial protein</fullName>
    </submittedName>
</protein>
<accession>A0A7H9K424</accession>
<feature type="signal peptide" evidence="1">
    <location>
        <begin position="1"/>
        <end position="18"/>
    </location>
</feature>
<dbReference type="InterPro" id="IPR036937">
    <property type="entry name" value="Adhesion_dom_fimbrial_sf"/>
</dbReference>
<dbReference type="EMBL" id="JABXPT010000011">
    <property type="protein sequence ID" value="MBA7900163.1"/>
    <property type="molecule type" value="Genomic_DNA"/>
</dbReference>
<dbReference type="Gene3D" id="2.60.40.1090">
    <property type="entry name" value="Fimbrial-type adhesion domain"/>
    <property type="match status" value="1"/>
</dbReference>
<keyword evidence="1" id="KW-0732">Signal</keyword>
<evidence type="ECO:0000313" key="6">
    <source>
        <dbReference type="Proteomes" id="UP000512115"/>
    </source>
</evidence>
<feature type="domain" description="Fimbrial-type adhesion" evidence="2">
    <location>
        <begin position="198"/>
        <end position="342"/>
    </location>
</feature>
<dbReference type="Pfam" id="PF00419">
    <property type="entry name" value="Fimbrial"/>
    <property type="match status" value="1"/>
</dbReference>
<evidence type="ECO:0000313" key="8">
    <source>
        <dbReference type="Proteomes" id="UP000518474"/>
    </source>
</evidence>
<dbReference type="Proteomes" id="UP000512115">
    <property type="component" value="Chromosome"/>
</dbReference>
<dbReference type="PANTHER" id="PTHR33420:SF32">
    <property type="entry name" value="FIMBRIAL-LIKE PROTEIN"/>
    <property type="match status" value="1"/>
</dbReference>
<dbReference type="Proteomes" id="UP000512146">
    <property type="component" value="Chromosome"/>
</dbReference>
<dbReference type="InterPro" id="IPR008966">
    <property type="entry name" value="Adhesion_dom_sf"/>
</dbReference>
<gene>
    <name evidence="3" type="ORF">HV245_18735</name>
    <name evidence="5" type="ORF">HV276_08065</name>
    <name evidence="4" type="ORF">HV284_06175</name>
</gene>
<dbReference type="AlphaFoldDB" id="A0A7H9K424"/>
<dbReference type="InterPro" id="IPR050263">
    <property type="entry name" value="Bact_Fimbrial_Adh_Pro"/>
</dbReference>
<evidence type="ECO:0000313" key="7">
    <source>
        <dbReference type="Proteomes" id="UP000512146"/>
    </source>
</evidence>
<dbReference type="Proteomes" id="UP000518474">
    <property type="component" value="Unassembled WGS sequence"/>
</dbReference>
<dbReference type="InterPro" id="IPR000259">
    <property type="entry name" value="Adhesion_dom_fimbrial"/>
</dbReference>
<sequence length="342" mass="37694">MKKYWFLFLLALPFFGQAKCTYTNNLEATQAINLDFTKGNEITVNFNPNLKDGDYVCDALTDKMYFSTSLRDYIIEMKDKPGGESVYIKLTLEADGFPVDTPRDIVSPKTYSVSNTINNKEMKLTASYIPPTSYDEAGSKGELVIATGDSFQLKNAAAIFTSNNVCSSGPLASLLCYLFGLSSLNESYKQKLIFNIKHKPTTCSFSQSIYEIQMPDIAISEVESANDTKTGSTNLLLNCDSVNKVTTNPVTFKVARGEWDDSGTILKNTSLNGAKGVGFQIYNGNATTPLKLGDTLMNKLTKMAAIENQYTFPITAKYVRVKEEAIQPGEVQSKAIFAVSYD</sequence>
<dbReference type="EMBL" id="CP056165">
    <property type="protein sequence ID" value="QLX29674.1"/>
    <property type="molecule type" value="Genomic_DNA"/>
</dbReference>
<evidence type="ECO:0000259" key="2">
    <source>
        <dbReference type="Pfam" id="PF00419"/>
    </source>
</evidence>
<name>A0A7H9K424_9ESCH</name>
<evidence type="ECO:0000313" key="5">
    <source>
        <dbReference type="EMBL" id="QLX29674.1"/>
    </source>
</evidence>